<organism evidence="2 3">
    <name type="scientific">Tsukamurella spumae</name>
    <dbReference type="NCBI Taxonomy" id="44753"/>
    <lineage>
        <taxon>Bacteria</taxon>
        <taxon>Bacillati</taxon>
        <taxon>Actinomycetota</taxon>
        <taxon>Actinomycetes</taxon>
        <taxon>Mycobacteriales</taxon>
        <taxon>Tsukamurellaceae</taxon>
        <taxon>Tsukamurella</taxon>
    </lineage>
</organism>
<comment type="caution">
    <text evidence="2">The sequence shown here is derived from an EMBL/GenBank/DDBJ whole genome shotgun (WGS) entry which is preliminary data.</text>
</comment>
<dbReference type="Gene3D" id="3.40.630.30">
    <property type="match status" value="1"/>
</dbReference>
<evidence type="ECO:0000313" key="2">
    <source>
        <dbReference type="EMBL" id="NKY19251.1"/>
    </source>
</evidence>
<gene>
    <name evidence="2" type="ORF">HF999_12815</name>
</gene>
<proteinExistence type="predicted"/>
<dbReference type="Pfam" id="PF00583">
    <property type="entry name" value="Acetyltransf_1"/>
    <property type="match status" value="1"/>
</dbReference>
<protein>
    <submittedName>
        <fullName evidence="2">GNAT family N-acetyltransferase</fullName>
    </submittedName>
</protein>
<name>A0A846X2D4_9ACTN</name>
<feature type="domain" description="N-acetyltransferase" evidence="1">
    <location>
        <begin position="1"/>
        <end position="121"/>
    </location>
</feature>
<reference evidence="2 3" key="1">
    <citation type="submission" date="2020-04" db="EMBL/GenBank/DDBJ databases">
        <title>MicrobeNet Type strains.</title>
        <authorList>
            <person name="Nicholson A.C."/>
        </authorList>
    </citation>
    <scope>NUCLEOTIDE SEQUENCE [LARGE SCALE GENOMIC DNA]</scope>
    <source>
        <strain evidence="2 3">DSM 44113</strain>
    </source>
</reference>
<dbReference type="GO" id="GO:0016747">
    <property type="term" value="F:acyltransferase activity, transferring groups other than amino-acyl groups"/>
    <property type="evidence" value="ECO:0007669"/>
    <property type="project" value="InterPro"/>
</dbReference>
<keyword evidence="3" id="KW-1185">Reference proteome</keyword>
<dbReference type="Proteomes" id="UP000582646">
    <property type="component" value="Unassembled WGS sequence"/>
</dbReference>
<evidence type="ECO:0000259" key="1">
    <source>
        <dbReference type="PROSITE" id="PS51186"/>
    </source>
</evidence>
<dbReference type="EMBL" id="JAAXOQ010000016">
    <property type="protein sequence ID" value="NKY19251.1"/>
    <property type="molecule type" value="Genomic_DNA"/>
</dbReference>
<keyword evidence="2" id="KW-0808">Transferase</keyword>
<sequence>MVRTLRERFRAGDIVVVVESADGEPVAVAHLSFELDAEVRSAHLNVIAVRVEDRQAGGSRIADEVIERVRAECRRPERSVEAITAVIHVNNRASIRMAQRNGFEPLGAVRGSYQTWVLDLQG</sequence>
<evidence type="ECO:0000313" key="3">
    <source>
        <dbReference type="Proteomes" id="UP000582646"/>
    </source>
</evidence>
<accession>A0A846X2D4</accession>
<dbReference type="SUPFAM" id="SSF55729">
    <property type="entry name" value="Acyl-CoA N-acyltransferases (Nat)"/>
    <property type="match status" value="1"/>
</dbReference>
<dbReference type="InterPro" id="IPR000182">
    <property type="entry name" value="GNAT_dom"/>
</dbReference>
<dbReference type="InterPro" id="IPR016181">
    <property type="entry name" value="Acyl_CoA_acyltransferase"/>
</dbReference>
<dbReference type="AlphaFoldDB" id="A0A846X2D4"/>
<dbReference type="PROSITE" id="PS51186">
    <property type="entry name" value="GNAT"/>
    <property type="match status" value="1"/>
</dbReference>